<protein>
    <recommendedName>
        <fullName evidence="4">NERD domain-containing protein</fullName>
    </recommendedName>
</protein>
<dbReference type="EMBL" id="LGCK01000007">
    <property type="protein sequence ID" value="KPL72705.1"/>
    <property type="molecule type" value="Genomic_DNA"/>
</dbReference>
<keyword evidence="3" id="KW-1185">Reference proteome</keyword>
<reference evidence="2 3" key="1">
    <citation type="submission" date="2015-07" db="EMBL/GenBank/DDBJ databases">
        <title>Genome sequence of Leptolinea tardivitalis DSM 16556.</title>
        <authorList>
            <person name="Hemp J."/>
            <person name="Ward L.M."/>
            <person name="Pace L.A."/>
            <person name="Fischer W.W."/>
        </authorList>
    </citation>
    <scope>NUCLEOTIDE SEQUENCE [LARGE SCALE GENOMIC DNA]</scope>
    <source>
        <strain evidence="2 3">YMTK-2</strain>
    </source>
</reference>
<dbReference type="Proteomes" id="UP000050430">
    <property type="component" value="Unassembled WGS sequence"/>
</dbReference>
<proteinExistence type="predicted"/>
<evidence type="ECO:0008006" key="4">
    <source>
        <dbReference type="Google" id="ProtNLM"/>
    </source>
</evidence>
<evidence type="ECO:0000313" key="3">
    <source>
        <dbReference type="Proteomes" id="UP000050430"/>
    </source>
</evidence>
<organism evidence="2 3">
    <name type="scientific">Leptolinea tardivitalis</name>
    <dbReference type="NCBI Taxonomy" id="229920"/>
    <lineage>
        <taxon>Bacteria</taxon>
        <taxon>Bacillati</taxon>
        <taxon>Chloroflexota</taxon>
        <taxon>Anaerolineae</taxon>
        <taxon>Anaerolineales</taxon>
        <taxon>Anaerolineaceae</taxon>
        <taxon>Leptolinea</taxon>
    </lineage>
</organism>
<gene>
    <name evidence="2" type="ORF">ADM99_06385</name>
</gene>
<feature type="transmembrane region" description="Helical" evidence="1">
    <location>
        <begin position="20"/>
        <end position="38"/>
    </location>
</feature>
<accession>A0A0P6XLL0</accession>
<sequence length="243" mass="27278">MKIITNTRLINRNKKIGQILTFTAIAVLVLGLIISLTGSVQNITYSYIALIIGFLISQFGIYYSNKFGRSPRPDEQVSASLKGLDDRYSLYHYATSASHLLVGPSGVWTILPYNQPGIITFEKGKYRQKGGNWYLKLFAQEGLGRPEKEAQYALEDIQKFFLRQMDADSVPTVHPLLLFTNPKVTVKASDAPYVTVDADKVKDFLRKKAKDNAFPLEKVNQINAVILPEDKSLEETKDESANN</sequence>
<keyword evidence="1" id="KW-0812">Transmembrane</keyword>
<dbReference type="RefSeq" id="WP_062421223.1">
    <property type="nucleotide sequence ID" value="NZ_BBYA01000008.1"/>
</dbReference>
<feature type="transmembrane region" description="Helical" evidence="1">
    <location>
        <begin position="44"/>
        <end position="63"/>
    </location>
</feature>
<evidence type="ECO:0000313" key="2">
    <source>
        <dbReference type="EMBL" id="KPL72705.1"/>
    </source>
</evidence>
<dbReference type="AlphaFoldDB" id="A0A0P6XLL0"/>
<name>A0A0P6XLL0_9CHLR</name>
<evidence type="ECO:0000256" key="1">
    <source>
        <dbReference type="SAM" id="Phobius"/>
    </source>
</evidence>
<keyword evidence="1" id="KW-1133">Transmembrane helix</keyword>
<comment type="caution">
    <text evidence="2">The sequence shown here is derived from an EMBL/GenBank/DDBJ whole genome shotgun (WGS) entry which is preliminary data.</text>
</comment>
<dbReference type="OrthoDB" id="156395at2"/>
<keyword evidence="1" id="KW-0472">Membrane</keyword>